<sequence length="92" mass="10473">QIGSFKVKKRFFLNNGDAEKSLSNVKAGLISYSSKRSLGNEVSVQEDLPQDHFCQKCLDVSSWKHKKVKNAWKKKLEMKLLSVALFPTKFLA</sequence>
<dbReference type="AlphaFoldDB" id="A0A843WCM0"/>
<evidence type="ECO:0000313" key="1">
    <source>
        <dbReference type="EMBL" id="MQM04558.1"/>
    </source>
</evidence>
<keyword evidence="2" id="KW-1185">Reference proteome</keyword>
<reference evidence="1" key="1">
    <citation type="submission" date="2017-07" db="EMBL/GenBank/DDBJ databases">
        <title>Taro Niue Genome Assembly and Annotation.</title>
        <authorList>
            <person name="Atibalentja N."/>
            <person name="Keating K."/>
            <person name="Fields C.J."/>
        </authorList>
    </citation>
    <scope>NUCLEOTIDE SEQUENCE</scope>
    <source>
        <strain evidence="1">Niue_2</strain>
        <tissue evidence="1">Leaf</tissue>
    </source>
</reference>
<dbReference type="EMBL" id="NMUH01003241">
    <property type="protein sequence ID" value="MQM04558.1"/>
    <property type="molecule type" value="Genomic_DNA"/>
</dbReference>
<feature type="non-terminal residue" evidence="1">
    <location>
        <position position="1"/>
    </location>
</feature>
<accession>A0A843WCM0</accession>
<protein>
    <submittedName>
        <fullName evidence="1">Uncharacterized protein</fullName>
    </submittedName>
</protein>
<comment type="caution">
    <text evidence="1">The sequence shown here is derived from an EMBL/GenBank/DDBJ whole genome shotgun (WGS) entry which is preliminary data.</text>
</comment>
<proteinExistence type="predicted"/>
<organism evidence="1 2">
    <name type="scientific">Colocasia esculenta</name>
    <name type="common">Wild taro</name>
    <name type="synonym">Arum esculentum</name>
    <dbReference type="NCBI Taxonomy" id="4460"/>
    <lineage>
        <taxon>Eukaryota</taxon>
        <taxon>Viridiplantae</taxon>
        <taxon>Streptophyta</taxon>
        <taxon>Embryophyta</taxon>
        <taxon>Tracheophyta</taxon>
        <taxon>Spermatophyta</taxon>
        <taxon>Magnoliopsida</taxon>
        <taxon>Liliopsida</taxon>
        <taxon>Araceae</taxon>
        <taxon>Aroideae</taxon>
        <taxon>Colocasieae</taxon>
        <taxon>Colocasia</taxon>
    </lineage>
</organism>
<dbReference type="Proteomes" id="UP000652761">
    <property type="component" value="Unassembled WGS sequence"/>
</dbReference>
<evidence type="ECO:0000313" key="2">
    <source>
        <dbReference type="Proteomes" id="UP000652761"/>
    </source>
</evidence>
<name>A0A843WCM0_COLES</name>
<gene>
    <name evidence="1" type="ORF">Taro_037360</name>
</gene>